<comment type="caution">
    <text evidence="3">The sequence shown here is derived from an EMBL/GenBank/DDBJ whole genome shotgun (WGS) entry which is preliminary data.</text>
</comment>
<name>A0A840AEJ7_9PROT</name>
<evidence type="ECO:0000313" key="4">
    <source>
        <dbReference type="Proteomes" id="UP000553193"/>
    </source>
</evidence>
<feature type="transmembrane region" description="Helical" evidence="2">
    <location>
        <begin position="249"/>
        <end position="272"/>
    </location>
</feature>
<feature type="transmembrane region" description="Helical" evidence="2">
    <location>
        <begin position="17"/>
        <end position="35"/>
    </location>
</feature>
<feature type="region of interest" description="Disordered" evidence="1">
    <location>
        <begin position="282"/>
        <end position="307"/>
    </location>
</feature>
<organism evidence="3 4">
    <name type="scientific">Roseococcus suduntuyensis</name>
    <dbReference type="NCBI Taxonomy" id="455361"/>
    <lineage>
        <taxon>Bacteria</taxon>
        <taxon>Pseudomonadati</taxon>
        <taxon>Pseudomonadota</taxon>
        <taxon>Alphaproteobacteria</taxon>
        <taxon>Acetobacterales</taxon>
        <taxon>Roseomonadaceae</taxon>
        <taxon>Roseococcus</taxon>
    </lineage>
</organism>
<evidence type="ECO:0000313" key="3">
    <source>
        <dbReference type="EMBL" id="MBB3900308.1"/>
    </source>
</evidence>
<evidence type="ECO:0008006" key="5">
    <source>
        <dbReference type="Google" id="ProtNLM"/>
    </source>
</evidence>
<dbReference type="AlphaFoldDB" id="A0A840AEJ7"/>
<reference evidence="3 4" key="1">
    <citation type="submission" date="2020-08" db="EMBL/GenBank/DDBJ databases">
        <title>Genomic Encyclopedia of Type Strains, Phase IV (KMG-IV): sequencing the most valuable type-strain genomes for metagenomic binning, comparative biology and taxonomic classification.</title>
        <authorList>
            <person name="Goeker M."/>
        </authorList>
    </citation>
    <scope>NUCLEOTIDE SEQUENCE [LARGE SCALE GENOMIC DNA]</scope>
    <source>
        <strain evidence="3 4">DSM 19979</strain>
    </source>
</reference>
<evidence type="ECO:0000256" key="1">
    <source>
        <dbReference type="SAM" id="MobiDB-lite"/>
    </source>
</evidence>
<keyword evidence="4" id="KW-1185">Reference proteome</keyword>
<sequence>MGLDDVLRGLWRWRRRLLLLGAISYVLLATLVWLWPRSHVARLVVAPAETTGIATSALLTPAPFLQPSLLDQRPGGNFAVYLAALRTPETAQAVARDTPILAALTERRAAPPLGPVREWLGFRIEADVDDVQAYLERNLAATASLTSVTWTLDLVHRDRALALAMLERIHAAAEARVRETLAELASRRILALEARLRTEQDLFLRNTLHELLAQQQRAALVVAADEAAAARLVSPAAAALRPSVPNRPLLLALLAVGVTLAGLLGATALLLLRGPAPRPAPNLATWPPGPVLRREPVLTRGRADRAG</sequence>
<accession>A0A840AEJ7</accession>
<protein>
    <recommendedName>
        <fullName evidence="5">Chain length determinant protein</fullName>
    </recommendedName>
</protein>
<dbReference type="Proteomes" id="UP000553193">
    <property type="component" value="Unassembled WGS sequence"/>
</dbReference>
<feature type="compositionally biased region" description="Basic and acidic residues" evidence="1">
    <location>
        <begin position="292"/>
        <end position="307"/>
    </location>
</feature>
<gene>
    <name evidence="3" type="ORF">GGQ83_003784</name>
</gene>
<evidence type="ECO:0000256" key="2">
    <source>
        <dbReference type="SAM" id="Phobius"/>
    </source>
</evidence>
<dbReference type="EMBL" id="JACIDJ010000009">
    <property type="protein sequence ID" value="MBB3900308.1"/>
    <property type="molecule type" value="Genomic_DNA"/>
</dbReference>
<keyword evidence="2" id="KW-1133">Transmembrane helix</keyword>
<dbReference type="RefSeq" id="WP_184386529.1">
    <property type="nucleotide sequence ID" value="NZ_JACIDJ010000009.1"/>
</dbReference>
<keyword evidence="2" id="KW-0472">Membrane</keyword>
<keyword evidence="2" id="KW-0812">Transmembrane</keyword>
<proteinExistence type="predicted"/>